<sequence>MTQQEIENCFDFPIPIEKVKEIVDEMILYGWKIDDTKWLETESIQFYKGMYATIRIIHSIIKDQNTLDVFDKIGLDCLYIIHKLNDIEQL</sequence>
<protein>
    <submittedName>
        <fullName evidence="1">Uncharacterized protein</fullName>
    </submittedName>
</protein>
<evidence type="ECO:0000313" key="1">
    <source>
        <dbReference type="EMBL" id="KKN79713.1"/>
    </source>
</evidence>
<organism evidence="1">
    <name type="scientific">marine sediment metagenome</name>
    <dbReference type="NCBI Taxonomy" id="412755"/>
    <lineage>
        <taxon>unclassified sequences</taxon>
        <taxon>metagenomes</taxon>
        <taxon>ecological metagenomes</taxon>
    </lineage>
</organism>
<comment type="caution">
    <text evidence="1">The sequence shown here is derived from an EMBL/GenBank/DDBJ whole genome shotgun (WGS) entry which is preliminary data.</text>
</comment>
<dbReference type="AlphaFoldDB" id="A0A0F9WM86"/>
<dbReference type="EMBL" id="LAZR01000243">
    <property type="protein sequence ID" value="KKN79713.1"/>
    <property type="molecule type" value="Genomic_DNA"/>
</dbReference>
<name>A0A0F9WM86_9ZZZZ</name>
<accession>A0A0F9WM86</accession>
<reference evidence="1" key="1">
    <citation type="journal article" date="2015" name="Nature">
        <title>Complex archaea that bridge the gap between prokaryotes and eukaryotes.</title>
        <authorList>
            <person name="Spang A."/>
            <person name="Saw J.H."/>
            <person name="Jorgensen S.L."/>
            <person name="Zaremba-Niedzwiedzka K."/>
            <person name="Martijn J."/>
            <person name="Lind A.E."/>
            <person name="van Eijk R."/>
            <person name="Schleper C."/>
            <person name="Guy L."/>
            <person name="Ettema T.J."/>
        </authorList>
    </citation>
    <scope>NUCLEOTIDE SEQUENCE</scope>
</reference>
<proteinExistence type="predicted"/>
<gene>
    <name evidence="1" type="ORF">LCGC14_0337350</name>
</gene>